<comment type="caution">
    <text evidence="1">The sequence shown here is derived from an EMBL/GenBank/DDBJ whole genome shotgun (WGS) entry which is preliminary data.</text>
</comment>
<protein>
    <submittedName>
        <fullName evidence="1">TetR/AcrR family transcriptional regulator</fullName>
    </submittedName>
</protein>
<dbReference type="InterPro" id="IPR009057">
    <property type="entry name" value="Homeodomain-like_sf"/>
</dbReference>
<reference evidence="1" key="1">
    <citation type="submission" date="2018-10" db="EMBL/GenBank/DDBJ databases">
        <title>Iterative Subtractive Binning of Freshwater Chronoseries Metagenomes Recovers Nearly Complete Genomes from over Four Hundred Novel Species.</title>
        <authorList>
            <person name="Rodriguez-R L.M."/>
            <person name="Tsementzi D."/>
            <person name="Luo C."/>
            <person name="Konstantinidis K.T."/>
        </authorList>
    </citation>
    <scope>NUCLEOTIDE SEQUENCE</scope>
    <source>
        <strain evidence="1">WB5_2A_028</strain>
    </source>
</reference>
<evidence type="ECO:0000313" key="2">
    <source>
        <dbReference type="Proteomes" id="UP000740727"/>
    </source>
</evidence>
<dbReference type="Proteomes" id="UP000740727">
    <property type="component" value="Unassembled WGS sequence"/>
</dbReference>
<organism evidence="1 2">
    <name type="scientific">Candidatus Fonsibacter lacus</name>
    <dbReference type="NCBI Taxonomy" id="2576439"/>
    <lineage>
        <taxon>Bacteria</taxon>
        <taxon>Pseudomonadati</taxon>
        <taxon>Pseudomonadota</taxon>
        <taxon>Alphaproteobacteria</taxon>
        <taxon>Candidatus Pelagibacterales</taxon>
        <taxon>Candidatus Pelagibacterales incertae sedis</taxon>
        <taxon>Candidatus Fonsibacter</taxon>
    </lineage>
</organism>
<name>A0A965GEX5_9PROT</name>
<proteinExistence type="predicted"/>
<dbReference type="Gene3D" id="1.10.357.10">
    <property type="entry name" value="Tetracycline Repressor, domain 2"/>
    <property type="match status" value="1"/>
</dbReference>
<gene>
    <name evidence="1" type="ORF">EBT44_06075</name>
</gene>
<dbReference type="AlphaFoldDB" id="A0A965GEX5"/>
<feature type="non-terminal residue" evidence="1">
    <location>
        <position position="181"/>
    </location>
</feature>
<dbReference type="SUPFAM" id="SSF46689">
    <property type="entry name" value="Homeodomain-like"/>
    <property type="match status" value="1"/>
</dbReference>
<dbReference type="InterPro" id="IPR036271">
    <property type="entry name" value="Tet_transcr_reg_TetR-rel_C_sf"/>
</dbReference>
<dbReference type="SUPFAM" id="SSF48498">
    <property type="entry name" value="Tetracyclin repressor-like, C-terminal domain"/>
    <property type="match status" value="1"/>
</dbReference>
<accession>A0A965GEX5</accession>
<sequence>MAALLETKRPSEILADEVLERSGVSKGSMYHHFEDLQELVETAQIFRYSKWIDSSIDFLAMYVATARNKKEVRDALYKLTMLTQADDRKDARAERAQALAACFNNPRMAKQMGEETQRLTDSIADVTEEVKNKGLFRADVHAQALATFIQAYTLGKLVNDYNPTKVSEDDWNQFIMNIVDN</sequence>
<dbReference type="EMBL" id="RFXN01000118">
    <property type="protein sequence ID" value="NBR94372.1"/>
    <property type="molecule type" value="Genomic_DNA"/>
</dbReference>
<evidence type="ECO:0000313" key="1">
    <source>
        <dbReference type="EMBL" id="NBR94372.1"/>
    </source>
</evidence>